<dbReference type="InterPro" id="IPR008927">
    <property type="entry name" value="6-PGluconate_DH-like_C_sf"/>
</dbReference>
<dbReference type="GO" id="GO:0050661">
    <property type="term" value="F:NADP binding"/>
    <property type="evidence" value="ECO:0007669"/>
    <property type="project" value="InterPro"/>
</dbReference>
<dbReference type="InterPro" id="IPR002204">
    <property type="entry name" value="3-OH-isobutyrate_DH-rel_CS"/>
</dbReference>
<dbReference type="GO" id="GO:0016054">
    <property type="term" value="P:organic acid catabolic process"/>
    <property type="evidence" value="ECO:0007669"/>
    <property type="project" value="UniProtKB-ARBA"/>
</dbReference>
<dbReference type="Gene3D" id="3.40.50.720">
    <property type="entry name" value="NAD(P)-binding Rossmann-like Domain"/>
    <property type="match status" value="1"/>
</dbReference>
<protein>
    <submittedName>
        <fullName evidence="5">NAD(P)-dependent oxidoreductase</fullName>
    </submittedName>
</protein>
<evidence type="ECO:0000313" key="6">
    <source>
        <dbReference type="Proteomes" id="UP001141259"/>
    </source>
</evidence>
<comment type="similarity">
    <text evidence="1">Belongs to the HIBADH-related family.</text>
</comment>
<dbReference type="Pfam" id="PF03446">
    <property type="entry name" value="NAD_binding_2"/>
    <property type="match status" value="1"/>
</dbReference>
<dbReference type="Proteomes" id="UP001141259">
    <property type="component" value="Unassembled WGS sequence"/>
</dbReference>
<dbReference type="SUPFAM" id="SSF51735">
    <property type="entry name" value="NAD(P)-binding Rossmann-fold domains"/>
    <property type="match status" value="1"/>
</dbReference>
<dbReference type="SUPFAM" id="SSF48179">
    <property type="entry name" value="6-phosphogluconate dehydrogenase C-terminal domain-like"/>
    <property type="match status" value="1"/>
</dbReference>
<sequence length="269" mass="26911">MDKNTRIAFLGLGTMGAPMAGRVLAAGYPLTVWNRTPERADDLRARGATVAGSPADAVRDADVVVTMLADPAAVREVVAAVVPALRPGAHLVDASTVGPDVVREVAALLPAGVTLVDAPVMGSADRAATGELSLLVGGDADAVTPLLSVFGAITRTGELGTGAALKLVLINAVVVGVTAVAEAMTLADALGLPEDLTKGALAVSPLAGLAGRAFATGAHFPIRLAAKDVGLAAAAASLPLSSTVHKRLTEPGVPGDEDLGRIVDHLRKA</sequence>
<dbReference type="InterPro" id="IPR036291">
    <property type="entry name" value="NAD(P)-bd_dom_sf"/>
</dbReference>
<organism evidence="5 6">
    <name type="scientific">Umezawaea endophytica</name>
    <dbReference type="NCBI Taxonomy" id="1654476"/>
    <lineage>
        <taxon>Bacteria</taxon>
        <taxon>Bacillati</taxon>
        <taxon>Actinomycetota</taxon>
        <taxon>Actinomycetes</taxon>
        <taxon>Pseudonocardiales</taxon>
        <taxon>Pseudonocardiaceae</taxon>
        <taxon>Umezawaea</taxon>
    </lineage>
</organism>
<dbReference type="PROSITE" id="PS00895">
    <property type="entry name" value="3_HYDROXYISOBUT_DH"/>
    <property type="match status" value="1"/>
</dbReference>
<evidence type="ECO:0000256" key="3">
    <source>
        <dbReference type="PIRSR" id="PIRSR000103-1"/>
    </source>
</evidence>
<evidence type="ECO:0000256" key="1">
    <source>
        <dbReference type="ARBA" id="ARBA00009080"/>
    </source>
</evidence>
<reference evidence="5" key="1">
    <citation type="submission" date="2022-08" db="EMBL/GenBank/DDBJ databases">
        <authorList>
            <person name="Tistechok S."/>
            <person name="Samborskyy M."/>
            <person name="Roman I."/>
        </authorList>
    </citation>
    <scope>NUCLEOTIDE SEQUENCE</scope>
    <source>
        <strain evidence="5">DSM 103496</strain>
    </source>
</reference>
<evidence type="ECO:0000259" key="4">
    <source>
        <dbReference type="Pfam" id="PF03446"/>
    </source>
</evidence>
<dbReference type="PANTHER" id="PTHR43060">
    <property type="entry name" value="3-HYDROXYISOBUTYRATE DEHYDROGENASE-LIKE 1, MITOCHONDRIAL-RELATED"/>
    <property type="match status" value="1"/>
</dbReference>
<dbReference type="RefSeq" id="WP_259620786.1">
    <property type="nucleotide sequence ID" value="NZ_JANYMP010000001.1"/>
</dbReference>
<feature type="domain" description="6-phosphogluconate dehydrogenase NADP-binding" evidence="4">
    <location>
        <begin position="6"/>
        <end position="155"/>
    </location>
</feature>
<evidence type="ECO:0000313" key="5">
    <source>
        <dbReference type="EMBL" id="MCS7475261.1"/>
    </source>
</evidence>
<dbReference type="InterPro" id="IPR013328">
    <property type="entry name" value="6PGD_dom2"/>
</dbReference>
<dbReference type="GO" id="GO:0016491">
    <property type="term" value="F:oxidoreductase activity"/>
    <property type="evidence" value="ECO:0007669"/>
    <property type="project" value="UniProtKB-KW"/>
</dbReference>
<keyword evidence="2" id="KW-0560">Oxidoreductase</keyword>
<proteinExistence type="inferred from homology"/>
<dbReference type="InterPro" id="IPR015815">
    <property type="entry name" value="HIBADH-related"/>
</dbReference>
<dbReference type="AlphaFoldDB" id="A0A9X3AD58"/>
<dbReference type="PIRSF" id="PIRSF000103">
    <property type="entry name" value="HIBADH"/>
    <property type="match status" value="1"/>
</dbReference>
<accession>A0A9X3AD58</accession>
<evidence type="ECO:0000256" key="2">
    <source>
        <dbReference type="ARBA" id="ARBA00023002"/>
    </source>
</evidence>
<dbReference type="PANTHER" id="PTHR43060:SF15">
    <property type="entry name" value="3-HYDROXYISOBUTYRATE DEHYDROGENASE-LIKE 1, MITOCHONDRIAL-RELATED"/>
    <property type="match status" value="1"/>
</dbReference>
<name>A0A9X3AD58_9PSEU</name>
<dbReference type="InterPro" id="IPR006115">
    <property type="entry name" value="6PGDH_NADP-bd"/>
</dbReference>
<feature type="active site" evidence="3">
    <location>
        <position position="166"/>
    </location>
</feature>
<dbReference type="Gene3D" id="1.10.1040.10">
    <property type="entry name" value="N-(1-d-carboxylethyl)-l-norvaline Dehydrogenase, domain 2"/>
    <property type="match status" value="1"/>
</dbReference>
<keyword evidence="6" id="KW-1185">Reference proteome</keyword>
<dbReference type="EMBL" id="JANYMP010000001">
    <property type="protein sequence ID" value="MCS7475261.1"/>
    <property type="molecule type" value="Genomic_DNA"/>
</dbReference>
<gene>
    <name evidence="5" type="ORF">NZH93_00215</name>
</gene>
<comment type="caution">
    <text evidence="5">The sequence shown here is derived from an EMBL/GenBank/DDBJ whole genome shotgun (WGS) entry which is preliminary data.</text>
</comment>